<protein>
    <submittedName>
        <fullName evidence="1">Uncharacterized protein</fullName>
    </submittedName>
</protein>
<gene>
    <name evidence="1" type="ORF">OCBIM_22033174mg</name>
</gene>
<name>A0A0L8I764_OCTBM</name>
<dbReference type="AlphaFoldDB" id="A0A0L8I764"/>
<sequence>MRIHRQLRGYLIQQNISQNIDRKWGCGVGGMGGGEEAKNSKWSLYASIQMFTVDINNKININKYQLFLGVV</sequence>
<proteinExistence type="predicted"/>
<organism evidence="1">
    <name type="scientific">Octopus bimaculoides</name>
    <name type="common">California two-spotted octopus</name>
    <dbReference type="NCBI Taxonomy" id="37653"/>
    <lineage>
        <taxon>Eukaryota</taxon>
        <taxon>Metazoa</taxon>
        <taxon>Spiralia</taxon>
        <taxon>Lophotrochozoa</taxon>
        <taxon>Mollusca</taxon>
        <taxon>Cephalopoda</taxon>
        <taxon>Coleoidea</taxon>
        <taxon>Octopodiformes</taxon>
        <taxon>Octopoda</taxon>
        <taxon>Incirrata</taxon>
        <taxon>Octopodidae</taxon>
        <taxon>Octopus</taxon>
    </lineage>
</organism>
<reference evidence="1" key="1">
    <citation type="submission" date="2015-07" db="EMBL/GenBank/DDBJ databases">
        <title>MeaNS - Measles Nucleotide Surveillance Program.</title>
        <authorList>
            <person name="Tran T."/>
            <person name="Druce J."/>
        </authorList>
    </citation>
    <scope>NUCLEOTIDE SEQUENCE</scope>
    <source>
        <strain evidence="1">UCB-OBI-ISO-001</strain>
        <tissue evidence="1">Gonad</tissue>
    </source>
</reference>
<evidence type="ECO:0000313" key="1">
    <source>
        <dbReference type="EMBL" id="KOF96870.1"/>
    </source>
</evidence>
<accession>A0A0L8I764</accession>
<dbReference type="EMBL" id="KQ416469">
    <property type="protein sequence ID" value="KOF96870.1"/>
    <property type="molecule type" value="Genomic_DNA"/>
</dbReference>